<sequence>MKTINLQINWYVYSLQLLVFVLLYVMFLKFELAMMAKLIGGVGSIATMLSVVSVIFGKKYVHIDKAGFSYRIFSKTCYLHSDDIKALKVTKIAGSYILTVQLKSNKQTYFPYWMADQDEVQRAAKQFGCALVGASLSEVKA</sequence>
<feature type="transmembrane region" description="Helical" evidence="1">
    <location>
        <begin position="36"/>
        <end position="56"/>
    </location>
</feature>
<keyword evidence="1" id="KW-0812">Transmembrane</keyword>
<dbReference type="RefSeq" id="WP_023400237.1">
    <property type="nucleotide sequence ID" value="NZ_AUSV01000085.1"/>
</dbReference>
<protein>
    <submittedName>
        <fullName evidence="2">Uncharacterized protein</fullName>
    </submittedName>
</protein>
<dbReference type="EMBL" id="AUSV01000085">
    <property type="protein sequence ID" value="ESP92303.1"/>
    <property type="molecule type" value="Genomic_DNA"/>
</dbReference>
<dbReference type="AlphaFoldDB" id="V4HRC0"/>
<reference evidence="2 3" key="1">
    <citation type="submission" date="2013-07" db="EMBL/GenBank/DDBJ databases">
        <title>Draft genome sequence of Pseudoalteromonas luteoviolacea 2ta16.</title>
        <authorList>
            <person name="Allen E.E."/>
            <person name="Azam F."/>
            <person name="Podell S."/>
        </authorList>
    </citation>
    <scope>NUCLEOTIDE SEQUENCE [LARGE SCALE GENOMIC DNA]</scope>
    <source>
        <strain evidence="2 3">2ta16</strain>
    </source>
</reference>
<organism evidence="2 3">
    <name type="scientific">Pseudoalteromonas luteoviolacea (strain 2ta16)</name>
    <dbReference type="NCBI Taxonomy" id="1353533"/>
    <lineage>
        <taxon>Bacteria</taxon>
        <taxon>Pseudomonadati</taxon>
        <taxon>Pseudomonadota</taxon>
        <taxon>Gammaproteobacteria</taxon>
        <taxon>Alteromonadales</taxon>
        <taxon>Pseudoalteromonadaceae</taxon>
        <taxon>Pseudoalteromonas</taxon>
    </lineage>
</organism>
<proteinExistence type="predicted"/>
<name>V4HRC0_PSEL2</name>
<accession>V4HRC0</accession>
<dbReference type="GeneID" id="29918574"/>
<dbReference type="Proteomes" id="UP000017820">
    <property type="component" value="Unassembled WGS sequence"/>
</dbReference>
<evidence type="ECO:0000313" key="2">
    <source>
        <dbReference type="EMBL" id="ESP92303.1"/>
    </source>
</evidence>
<evidence type="ECO:0000256" key="1">
    <source>
        <dbReference type="SAM" id="Phobius"/>
    </source>
</evidence>
<evidence type="ECO:0000313" key="3">
    <source>
        <dbReference type="Proteomes" id="UP000017820"/>
    </source>
</evidence>
<keyword evidence="1" id="KW-0472">Membrane</keyword>
<gene>
    <name evidence="2" type="ORF">PL2TA16_04775</name>
</gene>
<feature type="transmembrane region" description="Helical" evidence="1">
    <location>
        <begin position="12"/>
        <end position="30"/>
    </location>
</feature>
<keyword evidence="1" id="KW-1133">Transmembrane helix</keyword>
<comment type="caution">
    <text evidence="2">The sequence shown here is derived from an EMBL/GenBank/DDBJ whole genome shotgun (WGS) entry which is preliminary data.</text>
</comment>
<dbReference type="PATRIC" id="fig|1353533.3.peg.3355"/>